<dbReference type="EMBL" id="CAINUL010000017">
    <property type="protein sequence ID" value="CAD0114408.1"/>
    <property type="molecule type" value="Genomic_DNA"/>
</dbReference>
<proteinExistence type="predicted"/>
<sequence>MVAILQPSENDWKHSFRKPAIRLRVIIVGARVAGLSRPTPTGDAAYRILVPRERMQSDPETLNMISENAAIRWMGQLLAVYTSSRDQWTDLPLQVPKDISLPILSRTTTCTTWS</sequence>
<reference evidence="1" key="1">
    <citation type="submission" date="2020-06" db="EMBL/GenBank/DDBJ databases">
        <authorList>
            <person name="Onetto C."/>
        </authorList>
    </citation>
    <scope>NUCLEOTIDE SEQUENCE</scope>
</reference>
<comment type="caution">
    <text evidence="1">The sequence shown here is derived from an EMBL/GenBank/DDBJ whole genome shotgun (WGS) entry which is preliminary data.</text>
</comment>
<name>A0A9N8PX52_9PEZI</name>
<organism evidence="1 2">
    <name type="scientific">Aureobasidium uvarum</name>
    <dbReference type="NCBI Taxonomy" id="2773716"/>
    <lineage>
        <taxon>Eukaryota</taxon>
        <taxon>Fungi</taxon>
        <taxon>Dikarya</taxon>
        <taxon>Ascomycota</taxon>
        <taxon>Pezizomycotina</taxon>
        <taxon>Dothideomycetes</taxon>
        <taxon>Dothideomycetidae</taxon>
        <taxon>Dothideales</taxon>
        <taxon>Saccotheciaceae</taxon>
        <taxon>Aureobasidium</taxon>
    </lineage>
</organism>
<gene>
    <name evidence="1" type="ORF">AWRI4620_LOCUS8663</name>
</gene>
<protein>
    <submittedName>
        <fullName evidence="1">Uncharacterized protein</fullName>
    </submittedName>
</protein>
<dbReference type="OrthoDB" id="3752212at2759"/>
<evidence type="ECO:0000313" key="2">
    <source>
        <dbReference type="Proteomes" id="UP000745764"/>
    </source>
</evidence>
<keyword evidence="2" id="KW-1185">Reference proteome</keyword>
<evidence type="ECO:0000313" key="1">
    <source>
        <dbReference type="EMBL" id="CAD0114408.1"/>
    </source>
</evidence>
<dbReference type="AlphaFoldDB" id="A0A9N8PX52"/>
<accession>A0A9N8PX52</accession>
<dbReference type="Gene3D" id="3.30.9.30">
    <property type="match status" value="1"/>
</dbReference>
<dbReference type="Proteomes" id="UP000745764">
    <property type="component" value="Unassembled WGS sequence"/>
</dbReference>